<proteinExistence type="predicted"/>
<organism evidence="2 3">
    <name type="scientific">Dendryphion nanum</name>
    <dbReference type="NCBI Taxonomy" id="256645"/>
    <lineage>
        <taxon>Eukaryota</taxon>
        <taxon>Fungi</taxon>
        <taxon>Dikarya</taxon>
        <taxon>Ascomycota</taxon>
        <taxon>Pezizomycotina</taxon>
        <taxon>Dothideomycetes</taxon>
        <taxon>Pleosporomycetidae</taxon>
        <taxon>Pleosporales</taxon>
        <taxon>Torulaceae</taxon>
        <taxon>Dendryphion</taxon>
    </lineage>
</organism>
<evidence type="ECO:0008006" key="4">
    <source>
        <dbReference type="Google" id="ProtNLM"/>
    </source>
</evidence>
<keyword evidence="3" id="KW-1185">Reference proteome</keyword>
<reference evidence="2" key="1">
    <citation type="journal article" date="2021" name="Nat. Commun.">
        <title>Genetic determinants of endophytism in the Arabidopsis root mycobiome.</title>
        <authorList>
            <person name="Mesny F."/>
            <person name="Miyauchi S."/>
            <person name="Thiergart T."/>
            <person name="Pickel B."/>
            <person name="Atanasova L."/>
            <person name="Karlsson M."/>
            <person name="Huettel B."/>
            <person name="Barry K.W."/>
            <person name="Haridas S."/>
            <person name="Chen C."/>
            <person name="Bauer D."/>
            <person name="Andreopoulos W."/>
            <person name="Pangilinan J."/>
            <person name="LaButti K."/>
            <person name="Riley R."/>
            <person name="Lipzen A."/>
            <person name="Clum A."/>
            <person name="Drula E."/>
            <person name="Henrissat B."/>
            <person name="Kohler A."/>
            <person name="Grigoriev I.V."/>
            <person name="Martin F.M."/>
            <person name="Hacquard S."/>
        </authorList>
    </citation>
    <scope>NUCLEOTIDE SEQUENCE</scope>
    <source>
        <strain evidence="2">MPI-CAGE-CH-0243</strain>
    </source>
</reference>
<dbReference type="Proteomes" id="UP000700596">
    <property type="component" value="Unassembled WGS sequence"/>
</dbReference>
<feature type="region of interest" description="Disordered" evidence="1">
    <location>
        <begin position="316"/>
        <end position="340"/>
    </location>
</feature>
<dbReference type="EMBL" id="JAGMWT010000023">
    <property type="protein sequence ID" value="KAH7111784.1"/>
    <property type="molecule type" value="Genomic_DNA"/>
</dbReference>
<gene>
    <name evidence="2" type="ORF">B0J11DRAFT_512034</name>
</gene>
<name>A0A9P9I9S8_9PLEO</name>
<comment type="caution">
    <text evidence="2">The sequence shown here is derived from an EMBL/GenBank/DDBJ whole genome shotgun (WGS) entry which is preliminary data.</text>
</comment>
<dbReference type="AlphaFoldDB" id="A0A9P9I9S8"/>
<protein>
    <recommendedName>
        <fullName evidence="4">F-box domain-containing protein</fullName>
    </recommendedName>
</protein>
<evidence type="ECO:0000313" key="3">
    <source>
        <dbReference type="Proteomes" id="UP000700596"/>
    </source>
</evidence>
<feature type="compositionally biased region" description="Acidic residues" evidence="1">
    <location>
        <begin position="316"/>
        <end position="338"/>
    </location>
</feature>
<accession>A0A9P9I9S8</accession>
<evidence type="ECO:0000256" key="1">
    <source>
        <dbReference type="SAM" id="MobiDB-lite"/>
    </source>
</evidence>
<dbReference type="OrthoDB" id="3863059at2759"/>
<sequence length="381" mass="44537">MSTDFTTKLPPELWLLVNDNLNVCDQTKLRLSSKFFCDITTPSCFKTISFQLDEGNVAKLDEAFRKGPAEHFNDWKDHISGHDWPSLSDKQKEELYMIYEVDRKKAGKVVQFPERESFTIEQLQSTLARFTKLSTFEHRLSEGPWLRWQNYYINSQEDECLASMELSVVLRAIGGTMFKNLKSMTLHIPCTDFWETYELEGPRGKNCLTQPLQQLTRLSCKVDGGHHYGPIARAKLLGEHLCYATRLEDVSILFLLDEDSENGGTELLQYLTERRPWPMIRKLELGMFTDESTLMAFLDSVPTVRYLKLKEVILGGEDEEDEDEEEEDEEEEDEEEDQGQNLWKAVIRKIIRQHPIRLEYFDRVEIEARKKLRKLGFEVEE</sequence>
<evidence type="ECO:0000313" key="2">
    <source>
        <dbReference type="EMBL" id="KAH7111784.1"/>
    </source>
</evidence>